<dbReference type="STRING" id="767769.A0A1L9V1D9"/>
<evidence type="ECO:0000313" key="4">
    <source>
        <dbReference type="EMBL" id="OJJ77763.1"/>
    </source>
</evidence>
<dbReference type="InterPro" id="IPR005123">
    <property type="entry name" value="Oxoglu/Fe-dep_dioxygenase_dom"/>
</dbReference>
<accession>A0A1L9V1D9</accession>
<dbReference type="Pfam" id="PF03171">
    <property type="entry name" value="2OG-FeII_Oxy"/>
    <property type="match status" value="1"/>
</dbReference>
<dbReference type="InterPro" id="IPR050231">
    <property type="entry name" value="Iron_ascorbate_oxido_reductase"/>
</dbReference>
<keyword evidence="2" id="KW-0560">Oxidoreductase</keyword>
<dbReference type="PRINTS" id="PR00682">
    <property type="entry name" value="IPNSYNTHASE"/>
</dbReference>
<sequence length="337" mass="37102">MSDLTSPTSTPTPSSSLVPTIDISPYLLNPTSEAANDVCQAIRTACLHTGFFQIINHGVSTSTSTEAFEASRRFYALPLEQKQKLDVTKQLGFRGYDGICTQSYGRHTVPDLKESFFIGRDVPPSDPNYGRLLTGPNVWPPFEILPEESFKQPVEALHSALMHLAHKILEILERTLPYGDGIFDRFVRDPAAPMRLLHYPPTGDTTAVDDNDDNDEQQLGASAHTDFGAITLLLQDHVSGLQVHDPDTGDWVDVPPRDDAIVVNIGDMITRWTAGEYKSSVHRVINRSGEERFSIAFFFDGNIDCPLDPLDGSVATGGSVTVEQHMVECIRASYARG</sequence>
<dbReference type="OrthoDB" id="288590at2759"/>
<proteinExistence type="inferred from homology"/>
<dbReference type="AlphaFoldDB" id="A0A1L9V1D9"/>
<name>A0A1L9V1D9_ASPBC</name>
<dbReference type="Proteomes" id="UP000184499">
    <property type="component" value="Unassembled WGS sequence"/>
</dbReference>
<dbReference type="EMBL" id="KV878679">
    <property type="protein sequence ID" value="OJJ77763.1"/>
    <property type="molecule type" value="Genomic_DNA"/>
</dbReference>
<keyword evidence="5" id="KW-1185">Reference proteome</keyword>
<dbReference type="PANTHER" id="PTHR47990">
    <property type="entry name" value="2-OXOGLUTARATE (2OG) AND FE(II)-DEPENDENT OXYGENASE SUPERFAMILY PROTEIN-RELATED"/>
    <property type="match status" value="1"/>
</dbReference>
<keyword evidence="2" id="KW-0408">Iron</keyword>
<dbReference type="InterPro" id="IPR026992">
    <property type="entry name" value="DIOX_N"/>
</dbReference>
<protein>
    <recommendedName>
        <fullName evidence="3">Fe2OG dioxygenase domain-containing protein</fullName>
    </recommendedName>
</protein>
<organism evidence="4 5">
    <name type="scientific">Aspergillus brasiliensis (strain CBS 101740 / IMI 381727 / IBT 21946)</name>
    <dbReference type="NCBI Taxonomy" id="767769"/>
    <lineage>
        <taxon>Eukaryota</taxon>
        <taxon>Fungi</taxon>
        <taxon>Dikarya</taxon>
        <taxon>Ascomycota</taxon>
        <taxon>Pezizomycotina</taxon>
        <taxon>Eurotiomycetes</taxon>
        <taxon>Eurotiomycetidae</taxon>
        <taxon>Eurotiales</taxon>
        <taxon>Aspergillaceae</taxon>
        <taxon>Aspergillus</taxon>
        <taxon>Aspergillus subgen. Circumdati</taxon>
    </lineage>
</organism>
<dbReference type="InterPro" id="IPR044861">
    <property type="entry name" value="IPNS-like_FE2OG_OXY"/>
</dbReference>
<dbReference type="InterPro" id="IPR027443">
    <property type="entry name" value="IPNS-like_sf"/>
</dbReference>
<evidence type="ECO:0000256" key="2">
    <source>
        <dbReference type="RuleBase" id="RU003682"/>
    </source>
</evidence>
<dbReference type="GO" id="GO:0016491">
    <property type="term" value="F:oxidoreductase activity"/>
    <property type="evidence" value="ECO:0007669"/>
    <property type="project" value="UniProtKB-KW"/>
</dbReference>
<evidence type="ECO:0000259" key="3">
    <source>
        <dbReference type="PROSITE" id="PS51471"/>
    </source>
</evidence>
<dbReference type="Pfam" id="PF14226">
    <property type="entry name" value="DIOX_N"/>
    <property type="match status" value="1"/>
</dbReference>
<dbReference type="RefSeq" id="XP_067485010.1">
    <property type="nucleotide sequence ID" value="XM_067623629.1"/>
</dbReference>
<dbReference type="GeneID" id="93576117"/>
<dbReference type="OMA" id="LPKEWNC"/>
<comment type="similarity">
    <text evidence="1 2">Belongs to the iron/ascorbate-dependent oxidoreductase family.</text>
</comment>
<dbReference type="SUPFAM" id="SSF51197">
    <property type="entry name" value="Clavaminate synthase-like"/>
    <property type="match status" value="1"/>
</dbReference>
<dbReference type="PROSITE" id="PS51471">
    <property type="entry name" value="FE2OG_OXY"/>
    <property type="match status" value="1"/>
</dbReference>
<evidence type="ECO:0000256" key="1">
    <source>
        <dbReference type="ARBA" id="ARBA00008056"/>
    </source>
</evidence>
<dbReference type="Gene3D" id="2.60.120.330">
    <property type="entry name" value="B-lactam Antibiotic, Isopenicillin N Synthase, Chain"/>
    <property type="match status" value="1"/>
</dbReference>
<keyword evidence="2" id="KW-0479">Metal-binding</keyword>
<gene>
    <name evidence="4" type="ORF">ASPBRDRAFT_37010</name>
</gene>
<evidence type="ECO:0000313" key="5">
    <source>
        <dbReference type="Proteomes" id="UP000184499"/>
    </source>
</evidence>
<dbReference type="GO" id="GO:0044283">
    <property type="term" value="P:small molecule biosynthetic process"/>
    <property type="evidence" value="ECO:0007669"/>
    <property type="project" value="UniProtKB-ARBA"/>
</dbReference>
<feature type="domain" description="Fe2OG dioxygenase" evidence="3">
    <location>
        <begin position="190"/>
        <end position="301"/>
    </location>
</feature>
<dbReference type="GO" id="GO:0046872">
    <property type="term" value="F:metal ion binding"/>
    <property type="evidence" value="ECO:0007669"/>
    <property type="project" value="UniProtKB-KW"/>
</dbReference>
<reference evidence="5" key="1">
    <citation type="journal article" date="2017" name="Genome Biol.">
        <title>Comparative genomics reveals high biological diversity and specific adaptations in the industrially and medically important fungal genus Aspergillus.</title>
        <authorList>
            <person name="de Vries R.P."/>
            <person name="Riley R."/>
            <person name="Wiebenga A."/>
            <person name="Aguilar-Osorio G."/>
            <person name="Amillis S."/>
            <person name="Uchima C.A."/>
            <person name="Anderluh G."/>
            <person name="Asadollahi M."/>
            <person name="Askin M."/>
            <person name="Barry K."/>
            <person name="Battaglia E."/>
            <person name="Bayram O."/>
            <person name="Benocci T."/>
            <person name="Braus-Stromeyer S.A."/>
            <person name="Caldana C."/>
            <person name="Canovas D."/>
            <person name="Cerqueira G.C."/>
            <person name="Chen F."/>
            <person name="Chen W."/>
            <person name="Choi C."/>
            <person name="Clum A."/>
            <person name="Dos Santos R.A."/>
            <person name="Damasio A.R."/>
            <person name="Diallinas G."/>
            <person name="Emri T."/>
            <person name="Fekete E."/>
            <person name="Flipphi M."/>
            <person name="Freyberg S."/>
            <person name="Gallo A."/>
            <person name="Gournas C."/>
            <person name="Habgood R."/>
            <person name="Hainaut M."/>
            <person name="Harispe M.L."/>
            <person name="Henrissat B."/>
            <person name="Hilden K.S."/>
            <person name="Hope R."/>
            <person name="Hossain A."/>
            <person name="Karabika E."/>
            <person name="Karaffa L."/>
            <person name="Karanyi Z."/>
            <person name="Krasevec N."/>
            <person name="Kuo A."/>
            <person name="Kusch H."/>
            <person name="LaButti K."/>
            <person name="Lagendijk E.L."/>
            <person name="Lapidus A."/>
            <person name="Levasseur A."/>
            <person name="Lindquist E."/>
            <person name="Lipzen A."/>
            <person name="Logrieco A.F."/>
            <person name="MacCabe A."/>
            <person name="Maekelae M.R."/>
            <person name="Malavazi I."/>
            <person name="Melin P."/>
            <person name="Meyer V."/>
            <person name="Mielnichuk N."/>
            <person name="Miskei M."/>
            <person name="Molnar A.P."/>
            <person name="Mule G."/>
            <person name="Ngan C.Y."/>
            <person name="Orejas M."/>
            <person name="Orosz E."/>
            <person name="Ouedraogo J.P."/>
            <person name="Overkamp K.M."/>
            <person name="Park H.-S."/>
            <person name="Perrone G."/>
            <person name="Piumi F."/>
            <person name="Punt P.J."/>
            <person name="Ram A.F."/>
            <person name="Ramon A."/>
            <person name="Rauscher S."/>
            <person name="Record E."/>
            <person name="Riano-Pachon D.M."/>
            <person name="Robert V."/>
            <person name="Roehrig J."/>
            <person name="Ruller R."/>
            <person name="Salamov A."/>
            <person name="Salih N.S."/>
            <person name="Samson R.A."/>
            <person name="Sandor E."/>
            <person name="Sanguinetti M."/>
            <person name="Schuetze T."/>
            <person name="Sepcic K."/>
            <person name="Shelest E."/>
            <person name="Sherlock G."/>
            <person name="Sophianopoulou V."/>
            <person name="Squina F.M."/>
            <person name="Sun H."/>
            <person name="Susca A."/>
            <person name="Todd R.B."/>
            <person name="Tsang A."/>
            <person name="Unkles S.E."/>
            <person name="van de Wiele N."/>
            <person name="van Rossen-Uffink D."/>
            <person name="Oliveira J.V."/>
            <person name="Vesth T.C."/>
            <person name="Visser J."/>
            <person name="Yu J.-H."/>
            <person name="Zhou M."/>
            <person name="Andersen M.R."/>
            <person name="Archer D.B."/>
            <person name="Baker S.E."/>
            <person name="Benoit I."/>
            <person name="Brakhage A.A."/>
            <person name="Braus G.H."/>
            <person name="Fischer R."/>
            <person name="Frisvad J.C."/>
            <person name="Goldman G.H."/>
            <person name="Houbraken J."/>
            <person name="Oakley B."/>
            <person name="Pocsi I."/>
            <person name="Scazzocchio C."/>
            <person name="Seiboth B."/>
            <person name="vanKuyk P.A."/>
            <person name="Wortman J."/>
            <person name="Dyer P.S."/>
            <person name="Grigoriev I.V."/>
        </authorList>
    </citation>
    <scope>NUCLEOTIDE SEQUENCE [LARGE SCALE GENOMIC DNA]</scope>
    <source>
        <strain evidence="5">CBS 101740 / IMI 381727 / IBT 21946</strain>
    </source>
</reference>
<dbReference type="VEuPathDB" id="FungiDB:ASPBRDRAFT_37010"/>